<dbReference type="InterPro" id="IPR002716">
    <property type="entry name" value="PIN_dom"/>
</dbReference>
<feature type="domain" description="PIN" evidence="1">
    <location>
        <begin position="8"/>
        <end position="127"/>
    </location>
</feature>
<dbReference type="SUPFAM" id="SSF88723">
    <property type="entry name" value="PIN domain-like"/>
    <property type="match status" value="1"/>
</dbReference>
<sequence length="140" mass="15195">MTATADRIVFDAEPLVAHAADEPGASTVANYLDAVSVDGSDGYISWVTVSEVRYILARKYDRDVADEYLEWVFELGLEPIDVEPVWFDASEHVLASNPALGDSFALATATHVDATLLVGGDDDYDDITDVPIERLRDGSS</sequence>
<gene>
    <name evidence="2" type="ORF">NDI89_19000</name>
</gene>
<keyword evidence="3" id="KW-1185">Reference proteome</keyword>
<dbReference type="RefSeq" id="WP_277523867.1">
    <property type="nucleotide sequence ID" value="NZ_JAMQOT010000008.1"/>
</dbReference>
<accession>A0A9Q4L9A6</accession>
<proteinExistence type="predicted"/>
<dbReference type="InterPro" id="IPR029060">
    <property type="entry name" value="PIN-like_dom_sf"/>
</dbReference>
<protein>
    <submittedName>
        <fullName evidence="2">PIN domain-containing protein</fullName>
    </submittedName>
</protein>
<organism evidence="2 3">
    <name type="scientific">Natrinema salsiterrestre</name>
    <dbReference type="NCBI Taxonomy" id="2950540"/>
    <lineage>
        <taxon>Archaea</taxon>
        <taxon>Methanobacteriati</taxon>
        <taxon>Methanobacteriota</taxon>
        <taxon>Stenosarchaea group</taxon>
        <taxon>Halobacteria</taxon>
        <taxon>Halobacteriales</taxon>
        <taxon>Natrialbaceae</taxon>
        <taxon>Natrinema</taxon>
    </lineage>
</organism>
<reference evidence="2" key="1">
    <citation type="submission" date="2022-06" db="EMBL/GenBank/DDBJ databases">
        <title>Natrinema sp. a new haloarchaeum isolate from saline soil.</title>
        <authorList>
            <person name="Strakova D."/>
            <person name="Galisteo C."/>
            <person name="Sanchez-Porro C."/>
            <person name="Ventosa A."/>
        </authorList>
    </citation>
    <scope>NUCLEOTIDE SEQUENCE</scope>
    <source>
        <strain evidence="2">S1CR25-10</strain>
    </source>
</reference>
<evidence type="ECO:0000259" key="1">
    <source>
        <dbReference type="Pfam" id="PF01850"/>
    </source>
</evidence>
<evidence type="ECO:0000313" key="2">
    <source>
        <dbReference type="EMBL" id="MDF9747671.1"/>
    </source>
</evidence>
<name>A0A9Q4L9A6_9EURY</name>
<dbReference type="Proteomes" id="UP001154061">
    <property type="component" value="Unassembled WGS sequence"/>
</dbReference>
<dbReference type="Gene3D" id="3.40.50.1010">
    <property type="entry name" value="5'-nuclease"/>
    <property type="match status" value="1"/>
</dbReference>
<dbReference type="Pfam" id="PF01850">
    <property type="entry name" value="PIN"/>
    <property type="match status" value="1"/>
</dbReference>
<comment type="caution">
    <text evidence="2">The sequence shown here is derived from an EMBL/GenBank/DDBJ whole genome shotgun (WGS) entry which is preliminary data.</text>
</comment>
<dbReference type="EMBL" id="JAMQOT010000008">
    <property type="protein sequence ID" value="MDF9747671.1"/>
    <property type="molecule type" value="Genomic_DNA"/>
</dbReference>
<evidence type="ECO:0000313" key="3">
    <source>
        <dbReference type="Proteomes" id="UP001154061"/>
    </source>
</evidence>
<dbReference type="AlphaFoldDB" id="A0A9Q4L9A6"/>